<evidence type="ECO:0000256" key="1">
    <source>
        <dbReference type="ARBA" id="ARBA00008791"/>
    </source>
</evidence>
<keyword evidence="4" id="KW-1185">Reference proteome</keyword>
<reference evidence="3 4" key="1">
    <citation type="submission" date="2020-02" db="EMBL/GenBank/DDBJ databases">
        <title>Balneolaceae bacterium YR4-1, complete genome.</title>
        <authorList>
            <person name="Li Y."/>
            <person name="Wu S."/>
        </authorList>
    </citation>
    <scope>NUCLEOTIDE SEQUENCE [LARGE SCALE GENOMIC DNA]</scope>
    <source>
        <strain evidence="3 4">YR4-1</strain>
    </source>
</reference>
<dbReference type="InterPro" id="IPR006015">
    <property type="entry name" value="Universal_stress_UspA"/>
</dbReference>
<protein>
    <submittedName>
        <fullName evidence="3">Universal stress protein</fullName>
    </submittedName>
</protein>
<dbReference type="Pfam" id="PF00582">
    <property type="entry name" value="Usp"/>
    <property type="match status" value="2"/>
</dbReference>
<dbReference type="Proteomes" id="UP000473278">
    <property type="component" value="Unassembled WGS sequence"/>
</dbReference>
<dbReference type="PRINTS" id="PR01438">
    <property type="entry name" value="UNVRSLSTRESS"/>
</dbReference>
<dbReference type="SUPFAM" id="SSF52402">
    <property type="entry name" value="Adenine nucleotide alpha hydrolases-like"/>
    <property type="match status" value="2"/>
</dbReference>
<sequence length="325" mass="36111">MFAINKILVPTDFSKNSAHAYNPAQQLASKFNAKIDFIHIVPTLRYFNESISNLGLPFSMEKDIYPKVQEESMAKLDSLMEDYIKEENRGESIVRIAPKPSRAIAEEGERGNYDLILMATHGKHESDLLRGTVTEKVIRYSSIPVLATDKTGIEGVKRILVPTDGSQASLSAMPVAVSLALTFDATLTLYHVLELHGSMTENVEPNPMRSEKDNIYDILFDAMDTFFKQSWDKIELRDGEGYDDQLVYNEGASSATIDITTVIEKGVSAHHAIREYAAESADLVVMATHGHSGLSHLFLGSTAEKVTQHLRLPVISVKPDLEEKK</sequence>
<organism evidence="3 4">
    <name type="scientific">Halalkalibaculum roseum</name>
    <dbReference type="NCBI Taxonomy" id="2709311"/>
    <lineage>
        <taxon>Bacteria</taxon>
        <taxon>Pseudomonadati</taxon>
        <taxon>Balneolota</taxon>
        <taxon>Balneolia</taxon>
        <taxon>Balneolales</taxon>
        <taxon>Balneolaceae</taxon>
        <taxon>Halalkalibaculum</taxon>
    </lineage>
</organism>
<evidence type="ECO:0000313" key="4">
    <source>
        <dbReference type="Proteomes" id="UP000473278"/>
    </source>
</evidence>
<dbReference type="Gene3D" id="3.40.50.620">
    <property type="entry name" value="HUPs"/>
    <property type="match status" value="2"/>
</dbReference>
<gene>
    <name evidence="3" type="ORF">G3570_03780</name>
</gene>
<dbReference type="CDD" id="cd00293">
    <property type="entry name" value="USP-like"/>
    <property type="match status" value="2"/>
</dbReference>
<dbReference type="PANTHER" id="PTHR46268:SF6">
    <property type="entry name" value="UNIVERSAL STRESS PROTEIN UP12"/>
    <property type="match status" value="1"/>
</dbReference>
<accession>A0A6M1SYU8</accession>
<proteinExistence type="inferred from homology"/>
<dbReference type="AlphaFoldDB" id="A0A6M1SYU8"/>
<feature type="domain" description="UspA" evidence="2">
    <location>
        <begin position="156"/>
        <end position="318"/>
    </location>
</feature>
<comment type="similarity">
    <text evidence="1">Belongs to the universal stress protein A family.</text>
</comment>
<comment type="caution">
    <text evidence="3">The sequence shown here is derived from an EMBL/GenBank/DDBJ whole genome shotgun (WGS) entry which is preliminary data.</text>
</comment>
<evidence type="ECO:0000313" key="3">
    <source>
        <dbReference type="EMBL" id="NGP75737.1"/>
    </source>
</evidence>
<dbReference type="PANTHER" id="PTHR46268">
    <property type="entry name" value="STRESS RESPONSE PROTEIN NHAX"/>
    <property type="match status" value="1"/>
</dbReference>
<dbReference type="InterPro" id="IPR014729">
    <property type="entry name" value="Rossmann-like_a/b/a_fold"/>
</dbReference>
<dbReference type="InterPro" id="IPR006016">
    <property type="entry name" value="UspA"/>
</dbReference>
<dbReference type="EMBL" id="JAALLT010000001">
    <property type="protein sequence ID" value="NGP75737.1"/>
    <property type="molecule type" value="Genomic_DNA"/>
</dbReference>
<evidence type="ECO:0000259" key="2">
    <source>
        <dbReference type="Pfam" id="PF00582"/>
    </source>
</evidence>
<name>A0A6M1SYU8_9BACT</name>
<feature type="domain" description="UspA" evidence="2">
    <location>
        <begin position="5"/>
        <end position="147"/>
    </location>
</feature>
<dbReference type="RefSeq" id="WP_165139306.1">
    <property type="nucleotide sequence ID" value="NZ_JAALLT010000001.1"/>
</dbReference>